<dbReference type="SUPFAM" id="SSF52833">
    <property type="entry name" value="Thioredoxin-like"/>
    <property type="match status" value="1"/>
</dbReference>
<protein>
    <recommendedName>
        <fullName evidence="7 8">Thioredoxin</fullName>
    </recommendedName>
</protein>
<dbReference type="PIRSF" id="PIRSF000077">
    <property type="entry name" value="Thioredoxin"/>
    <property type="match status" value="1"/>
</dbReference>
<gene>
    <name evidence="10" type="primary">trxA</name>
    <name evidence="10" type="ORF">ACHIPZ_27570</name>
</gene>
<dbReference type="InterPro" id="IPR013766">
    <property type="entry name" value="Thioredoxin_domain"/>
</dbReference>
<accession>A0ABW7JV98</accession>
<keyword evidence="6" id="KW-0676">Redox-active center</keyword>
<evidence type="ECO:0000313" key="10">
    <source>
        <dbReference type="EMBL" id="MFH5211931.1"/>
    </source>
</evidence>
<dbReference type="Pfam" id="PF00085">
    <property type="entry name" value="Thioredoxin"/>
    <property type="match status" value="1"/>
</dbReference>
<evidence type="ECO:0000256" key="6">
    <source>
        <dbReference type="ARBA" id="ARBA00023284"/>
    </source>
</evidence>
<dbReference type="Gene3D" id="3.40.30.10">
    <property type="entry name" value="Glutaredoxin"/>
    <property type="match status" value="1"/>
</dbReference>
<feature type="domain" description="Thioredoxin" evidence="9">
    <location>
        <begin position="1"/>
        <end position="105"/>
    </location>
</feature>
<dbReference type="PROSITE" id="PS51352">
    <property type="entry name" value="THIOREDOXIN_2"/>
    <property type="match status" value="1"/>
</dbReference>
<dbReference type="PANTHER" id="PTHR45663:SF40">
    <property type="entry name" value="THIOREDOXIN 2"/>
    <property type="match status" value="1"/>
</dbReference>
<name>A0ABW7JV98_9NOCA</name>
<dbReference type="PROSITE" id="PS00194">
    <property type="entry name" value="THIOREDOXIN_1"/>
    <property type="match status" value="1"/>
</dbReference>
<evidence type="ECO:0000256" key="7">
    <source>
        <dbReference type="NCBIfam" id="TIGR01068"/>
    </source>
</evidence>
<keyword evidence="3" id="KW-0813">Transport</keyword>
<dbReference type="PRINTS" id="PR00421">
    <property type="entry name" value="THIOREDOXIN"/>
</dbReference>
<dbReference type="NCBIfam" id="TIGR01068">
    <property type="entry name" value="thioredoxin"/>
    <property type="match status" value="1"/>
</dbReference>
<sequence>MATLTLTQENFDETVTSNDIVLVDFWASWCGPCRSFAPTFEKSSDAHPDVLHGKVDTEAEQGLASAANIRSIPTLMAFREGVLVFAQPGALPAPALEDLLTQIKGLDMDDVRRQIADQEAASK</sequence>
<comment type="function">
    <text evidence="1">Participates in various redox reactions through the reversible oxidation of its active center dithiol to a disulfide and catalyzes dithiol-disulfide exchange reactions.</text>
</comment>
<organism evidence="10 11">
    <name type="scientific">Antrihabitans spumae</name>
    <dbReference type="NCBI Taxonomy" id="3373370"/>
    <lineage>
        <taxon>Bacteria</taxon>
        <taxon>Bacillati</taxon>
        <taxon>Actinomycetota</taxon>
        <taxon>Actinomycetes</taxon>
        <taxon>Mycobacteriales</taxon>
        <taxon>Nocardiaceae</taxon>
        <taxon>Antrihabitans</taxon>
    </lineage>
</organism>
<dbReference type="EMBL" id="JBIMSO010000140">
    <property type="protein sequence ID" value="MFH5211931.1"/>
    <property type="molecule type" value="Genomic_DNA"/>
</dbReference>
<evidence type="ECO:0000256" key="2">
    <source>
        <dbReference type="ARBA" id="ARBA00008987"/>
    </source>
</evidence>
<reference evidence="10 11" key="1">
    <citation type="submission" date="2024-10" db="EMBL/GenBank/DDBJ databases">
        <authorList>
            <person name="Riesco R."/>
        </authorList>
    </citation>
    <scope>NUCLEOTIDE SEQUENCE [LARGE SCALE GENOMIC DNA]</scope>
    <source>
        <strain evidence="10 11">NCIMB 15449</strain>
    </source>
</reference>
<dbReference type="Proteomes" id="UP001609175">
    <property type="component" value="Unassembled WGS sequence"/>
</dbReference>
<evidence type="ECO:0000256" key="1">
    <source>
        <dbReference type="ARBA" id="ARBA00003318"/>
    </source>
</evidence>
<dbReference type="RefSeq" id="WP_395118832.1">
    <property type="nucleotide sequence ID" value="NZ_JBIMSO010000140.1"/>
</dbReference>
<evidence type="ECO:0000256" key="8">
    <source>
        <dbReference type="PIRNR" id="PIRNR000077"/>
    </source>
</evidence>
<evidence type="ECO:0000256" key="3">
    <source>
        <dbReference type="ARBA" id="ARBA00022448"/>
    </source>
</evidence>
<evidence type="ECO:0000256" key="5">
    <source>
        <dbReference type="ARBA" id="ARBA00023157"/>
    </source>
</evidence>
<dbReference type="InterPro" id="IPR017937">
    <property type="entry name" value="Thioredoxin_CS"/>
</dbReference>
<keyword evidence="4" id="KW-0249">Electron transport</keyword>
<proteinExistence type="inferred from homology"/>
<keyword evidence="5" id="KW-1015">Disulfide bond</keyword>
<comment type="similarity">
    <text evidence="2 8">Belongs to the thioredoxin family.</text>
</comment>
<dbReference type="CDD" id="cd02947">
    <property type="entry name" value="TRX_family"/>
    <property type="match status" value="1"/>
</dbReference>
<evidence type="ECO:0000256" key="4">
    <source>
        <dbReference type="ARBA" id="ARBA00022982"/>
    </source>
</evidence>
<dbReference type="InterPro" id="IPR036249">
    <property type="entry name" value="Thioredoxin-like_sf"/>
</dbReference>
<evidence type="ECO:0000259" key="9">
    <source>
        <dbReference type="PROSITE" id="PS51352"/>
    </source>
</evidence>
<dbReference type="InterPro" id="IPR005746">
    <property type="entry name" value="Thioredoxin"/>
</dbReference>
<dbReference type="PANTHER" id="PTHR45663">
    <property type="entry name" value="GEO12009P1"/>
    <property type="match status" value="1"/>
</dbReference>
<comment type="caution">
    <text evidence="10">The sequence shown here is derived from an EMBL/GenBank/DDBJ whole genome shotgun (WGS) entry which is preliminary data.</text>
</comment>
<evidence type="ECO:0000313" key="11">
    <source>
        <dbReference type="Proteomes" id="UP001609175"/>
    </source>
</evidence>